<evidence type="ECO:0000313" key="2">
    <source>
        <dbReference type="Proteomes" id="UP000216052"/>
    </source>
</evidence>
<dbReference type="Proteomes" id="UP000216052">
    <property type="component" value="Chromosome"/>
</dbReference>
<evidence type="ECO:0000313" key="1">
    <source>
        <dbReference type="EMBL" id="XFO73915.1"/>
    </source>
</evidence>
<sequence length="65" mass="7326">MEKQLQVLVCFDREDVREALQMQGIEPTEVRIQAALHNLALGEAISQAVRPYCLQALDVLIGDYL</sequence>
<accession>A0ABZ3J770</accession>
<gene>
    <name evidence="1" type="ORF">SPACI_040230</name>
</gene>
<organism evidence="1 2">
    <name type="scientific">Sporomusa acidovorans (strain ATCC 49682 / DSM 3132 / Mol)</name>
    <dbReference type="NCBI Taxonomy" id="1123286"/>
    <lineage>
        <taxon>Bacteria</taxon>
        <taxon>Bacillati</taxon>
        <taxon>Bacillota</taxon>
        <taxon>Negativicutes</taxon>
        <taxon>Selenomonadales</taxon>
        <taxon>Sporomusaceae</taxon>
        <taxon>Sporomusa</taxon>
    </lineage>
</organism>
<dbReference type="RefSeq" id="WP_093798051.1">
    <property type="nucleotide sequence ID" value="NZ_CP155571.1"/>
</dbReference>
<dbReference type="EMBL" id="CP155571">
    <property type="protein sequence ID" value="XFO73915.1"/>
    <property type="molecule type" value="Genomic_DNA"/>
</dbReference>
<proteinExistence type="predicted"/>
<name>A0ABZ3J770_SPOA4</name>
<keyword evidence="2" id="KW-1185">Reference proteome</keyword>
<reference evidence="1" key="1">
    <citation type="submission" date="2024-05" db="EMBL/GenBank/DDBJ databases">
        <title>Isolation and characterization of Sporomusa carbonis sp. nov., a carboxydotrophic hydrogenogen in the genus of Sporomusa isolated from a charcoal burning pile.</title>
        <authorList>
            <person name="Boeer T."/>
            <person name="Rosenbaum F."/>
            <person name="Eysell L."/>
            <person name="Mueller V."/>
            <person name="Daniel R."/>
            <person name="Poehlein A."/>
        </authorList>
    </citation>
    <scope>NUCLEOTIDE SEQUENCE [LARGE SCALE GENOMIC DNA]</scope>
    <source>
        <strain evidence="1">DSM 3132</strain>
    </source>
</reference>
<protein>
    <submittedName>
        <fullName evidence="1">Uncharacterized protein</fullName>
    </submittedName>
</protein>